<evidence type="ECO:0000313" key="1">
    <source>
        <dbReference type="EMBL" id="CAD9348778.1"/>
    </source>
</evidence>
<dbReference type="AlphaFoldDB" id="A0A7S1ZU95"/>
<sequence length="183" mass="19502">MSAGRVVLAGSNNATGDGDKPDIRDAVLTSILSAEPEDDWNPRTNAIRGLGLTVVSNALCTLEIGDLSATGKMHEPPFRVVESYLSHVDGRFGLDLLNVLMDCLSKAQENMHNSCLAAQCLHVLCRSSKKVKNAIQDQGGKDVAVVTLGVARCTSLRLQKATEQLLPSLGTRIPAMVITCCKS</sequence>
<reference evidence="1" key="1">
    <citation type="submission" date="2021-01" db="EMBL/GenBank/DDBJ databases">
        <authorList>
            <person name="Corre E."/>
            <person name="Pelletier E."/>
            <person name="Niang G."/>
            <person name="Scheremetjew M."/>
            <person name="Finn R."/>
            <person name="Kale V."/>
            <person name="Holt S."/>
            <person name="Cochrane G."/>
            <person name="Meng A."/>
            <person name="Brown T."/>
            <person name="Cohen L."/>
        </authorList>
    </citation>
    <scope>NUCLEOTIDE SEQUENCE</scope>
    <source>
        <strain evidence="1">Grunow 1884</strain>
    </source>
</reference>
<gene>
    <name evidence="1" type="ORF">OSIN01602_LOCUS14679</name>
</gene>
<dbReference type="EMBL" id="HBGO01025589">
    <property type="protein sequence ID" value="CAD9348778.1"/>
    <property type="molecule type" value="Transcribed_RNA"/>
</dbReference>
<accession>A0A7S1ZU95</accession>
<name>A0A7S1ZU95_TRICV</name>
<organism evidence="1">
    <name type="scientific">Trieres chinensis</name>
    <name type="common">Marine centric diatom</name>
    <name type="synonym">Odontella sinensis</name>
    <dbReference type="NCBI Taxonomy" id="1514140"/>
    <lineage>
        <taxon>Eukaryota</taxon>
        <taxon>Sar</taxon>
        <taxon>Stramenopiles</taxon>
        <taxon>Ochrophyta</taxon>
        <taxon>Bacillariophyta</taxon>
        <taxon>Mediophyceae</taxon>
        <taxon>Biddulphiophycidae</taxon>
        <taxon>Eupodiscales</taxon>
        <taxon>Parodontellaceae</taxon>
        <taxon>Trieres</taxon>
    </lineage>
</organism>
<protein>
    <submittedName>
        <fullName evidence="1">Uncharacterized protein</fullName>
    </submittedName>
</protein>
<proteinExistence type="predicted"/>